<name>A0A6M4IV78_9BACT</name>
<accession>A0A6M4IV78</accession>
<dbReference type="SUPFAM" id="SSF82693">
    <property type="entry name" value="Multidrug efflux transporter AcrB pore domain, PN1, PN2, PC1 and PC2 subdomains"/>
    <property type="match status" value="2"/>
</dbReference>
<dbReference type="Gene3D" id="3.30.70.1320">
    <property type="entry name" value="Multidrug efflux transporter AcrB pore domain like"/>
    <property type="match status" value="1"/>
</dbReference>
<dbReference type="Gene3D" id="3.30.70.1440">
    <property type="entry name" value="Multidrug efflux transporter AcrB pore domain"/>
    <property type="match status" value="1"/>
</dbReference>
<gene>
    <name evidence="2" type="ORF">HKW67_11525</name>
</gene>
<feature type="transmembrane region" description="Helical" evidence="1">
    <location>
        <begin position="973"/>
        <end position="990"/>
    </location>
</feature>
<dbReference type="SUPFAM" id="SSF82866">
    <property type="entry name" value="Multidrug efflux transporter AcrB transmembrane domain"/>
    <property type="match status" value="2"/>
</dbReference>
<feature type="transmembrane region" description="Helical" evidence="1">
    <location>
        <begin position="440"/>
        <end position="460"/>
    </location>
</feature>
<keyword evidence="1" id="KW-0472">Membrane</keyword>
<dbReference type="PRINTS" id="PR00702">
    <property type="entry name" value="ACRIFLAVINRP"/>
</dbReference>
<sequence>MSLAAYAVRRPVATLSAILAVVLLGSVSLSRLPVSLLPDVSLPVLTIRTVYTGAAAPEVSRFVAEPIEEAIGATPGLTELRSVSRNNEVTTTARFEWGTDMRATVLSVRERLDAARSQLPERADRPTLLTSDPGERPIAVLAIRQSQTQAAKDSRAQGGGDLRSLARTATEVHARRLEQIEGVSSVAVVGAPDDEIRVELDPGKLRALDLTPEDVAAAIRAENATGAGGTIRKGQFRFSVRALTEFRNPSEILDTPIGRVGAGITLRDVGTVSLGLADPQTLTRLDGTSAIGMVVYKDAGSNTVAVTRRMTDAIAQLEKEFPGVSMTVVAAQADFVVDALSNLGQEIVAGGLLSLLVIFVFLRDWRLSLAIGVTVPLSVLMALVALQALDVSINVLSLGGLALGTGLLVDTAIVVAESVGRRREEGMSLLEAAVTGTDEVAAPLFAGTLTTVLVFGPIIFVRGLAAALFRDLSLSVVTTVAASLVLALTLMPVMIVGRRKLANAAPAPIAPPKTPSAAARTLDAWGRTLTDWYERGMRWSLSHPRSVFGMAGALLAVTVVLIYTLPKEILPRVDEGVLVAAVQLPEGTSIQATAAQVARVESAARSLGAKGIYARVGKATDEEILAGADPGSSATAQLIVPVPARADAAAFAQQLRAKLPDLAKGALAIDLAGQSEFGSLIGREGRLVRVELSAPTLVESQRWADTVRTAMQTVPSLTDVRDAFAATQPIVEVSLERARMAERDIVPQQVASALAGALGGVSASELRETDRRTPIMVRYAGLRNEELETALRTPLRGVPLAQLVQVRETRAPLEVVRVGQRPVTIIEGLVESGGTAKATTDVQARMAALTLPAGVSWQVGGADAERERTSSELTLVAVLAALLMFLVLAGEFASFTIPLVVMLTVPLAGAGAVIFLWLTGQSLNAVSLIGIVVMIGMADNEAVVKLDAIRKFREDGHSIDDAIIRGGEQRLRAIAMTSITTVTGVLPLVFGWGSGGALYQPLAAGIIGGSISALLVTFFLLPTAYAVLERRTERRTASRAIRGAARVA</sequence>
<dbReference type="Gene3D" id="3.30.70.1430">
    <property type="entry name" value="Multidrug efflux transporter AcrB pore domain"/>
    <property type="match status" value="2"/>
</dbReference>
<organism evidence="2 3">
    <name type="scientific">Gemmatimonas groenlandica</name>
    <dbReference type="NCBI Taxonomy" id="2732249"/>
    <lineage>
        <taxon>Bacteria</taxon>
        <taxon>Pseudomonadati</taxon>
        <taxon>Gemmatimonadota</taxon>
        <taxon>Gemmatimonadia</taxon>
        <taxon>Gemmatimonadales</taxon>
        <taxon>Gemmatimonadaceae</taxon>
        <taxon>Gemmatimonas</taxon>
    </lineage>
</organism>
<dbReference type="AlphaFoldDB" id="A0A6M4IV78"/>
<dbReference type="EMBL" id="CP053085">
    <property type="protein sequence ID" value="QJR36091.1"/>
    <property type="molecule type" value="Genomic_DNA"/>
</dbReference>
<feature type="transmembrane region" description="Helical" evidence="1">
    <location>
        <begin position="472"/>
        <end position="496"/>
    </location>
</feature>
<proteinExistence type="predicted"/>
<feature type="transmembrane region" description="Helical" evidence="1">
    <location>
        <begin position="873"/>
        <end position="892"/>
    </location>
</feature>
<dbReference type="SUPFAM" id="SSF82714">
    <property type="entry name" value="Multidrug efflux transporter AcrB TolC docking domain, DN and DC subdomains"/>
    <property type="match status" value="2"/>
</dbReference>
<evidence type="ECO:0000313" key="2">
    <source>
        <dbReference type="EMBL" id="QJR36091.1"/>
    </source>
</evidence>
<feature type="transmembrane region" description="Helical" evidence="1">
    <location>
        <begin position="1002"/>
        <end position="1028"/>
    </location>
</feature>
<feature type="transmembrane region" description="Helical" evidence="1">
    <location>
        <begin position="343"/>
        <end position="362"/>
    </location>
</feature>
<keyword evidence="3" id="KW-1185">Reference proteome</keyword>
<dbReference type="InterPro" id="IPR001036">
    <property type="entry name" value="Acrflvin-R"/>
</dbReference>
<protein>
    <submittedName>
        <fullName evidence="2">Efflux RND transporter permease subunit</fullName>
    </submittedName>
</protein>
<dbReference type="Gene3D" id="3.30.2090.10">
    <property type="entry name" value="Multidrug efflux transporter AcrB TolC docking domain, DN and DC subdomains"/>
    <property type="match status" value="2"/>
</dbReference>
<keyword evidence="1" id="KW-1133">Transmembrane helix</keyword>
<dbReference type="Pfam" id="PF00873">
    <property type="entry name" value="ACR_tran"/>
    <property type="match status" value="1"/>
</dbReference>
<dbReference type="RefSeq" id="WP_171225524.1">
    <property type="nucleotide sequence ID" value="NZ_CP053085.1"/>
</dbReference>
<dbReference type="PANTHER" id="PTHR32063:SF0">
    <property type="entry name" value="SWARMING MOTILITY PROTEIN SWRC"/>
    <property type="match status" value="1"/>
</dbReference>
<feature type="transmembrane region" description="Helical" evidence="1">
    <location>
        <begin position="369"/>
        <end position="389"/>
    </location>
</feature>
<dbReference type="PANTHER" id="PTHR32063">
    <property type="match status" value="1"/>
</dbReference>
<keyword evidence="1" id="KW-0812">Transmembrane</keyword>
<dbReference type="InterPro" id="IPR027463">
    <property type="entry name" value="AcrB_DN_DC_subdom"/>
</dbReference>
<dbReference type="GO" id="GO:0005886">
    <property type="term" value="C:plasma membrane"/>
    <property type="evidence" value="ECO:0007669"/>
    <property type="project" value="TreeGrafter"/>
</dbReference>
<dbReference type="GO" id="GO:0042910">
    <property type="term" value="F:xenobiotic transmembrane transporter activity"/>
    <property type="evidence" value="ECO:0007669"/>
    <property type="project" value="TreeGrafter"/>
</dbReference>
<evidence type="ECO:0000313" key="3">
    <source>
        <dbReference type="Proteomes" id="UP000500938"/>
    </source>
</evidence>
<dbReference type="KEGG" id="ggr:HKW67_11525"/>
<evidence type="ECO:0000256" key="1">
    <source>
        <dbReference type="SAM" id="Phobius"/>
    </source>
</evidence>
<feature type="transmembrane region" description="Helical" evidence="1">
    <location>
        <begin position="547"/>
        <end position="565"/>
    </location>
</feature>
<reference evidence="2 3" key="1">
    <citation type="submission" date="2020-05" db="EMBL/GenBank/DDBJ databases">
        <title>Complete genome sequence of Gemmatimonas greenlandica TET16.</title>
        <authorList>
            <person name="Zeng Y."/>
        </authorList>
    </citation>
    <scope>NUCLEOTIDE SEQUENCE [LARGE SCALE GENOMIC DNA]</scope>
    <source>
        <strain evidence="2 3">TET16</strain>
    </source>
</reference>
<dbReference type="Proteomes" id="UP000500938">
    <property type="component" value="Chromosome"/>
</dbReference>
<dbReference type="Gene3D" id="1.20.1640.10">
    <property type="entry name" value="Multidrug efflux transporter AcrB transmembrane domain"/>
    <property type="match status" value="2"/>
</dbReference>